<protein>
    <submittedName>
        <fullName evidence="2">Nucleotide pyrophosphohydrolase</fullName>
    </submittedName>
</protein>
<evidence type="ECO:0000259" key="1">
    <source>
        <dbReference type="Pfam" id="PF03819"/>
    </source>
</evidence>
<dbReference type="PANTHER" id="PTHR30522">
    <property type="entry name" value="NUCLEOSIDE TRIPHOSPHATE PYROPHOSPHOHYDROLASE"/>
    <property type="match status" value="1"/>
</dbReference>
<evidence type="ECO:0000313" key="2">
    <source>
        <dbReference type="EMBL" id="HIZ78344.1"/>
    </source>
</evidence>
<proteinExistence type="predicted"/>
<dbReference type="EMBL" id="DXBC01000017">
    <property type="protein sequence ID" value="HIZ78344.1"/>
    <property type="molecule type" value="Genomic_DNA"/>
</dbReference>
<reference evidence="2" key="1">
    <citation type="journal article" date="2021" name="PeerJ">
        <title>Extensive microbial diversity within the chicken gut microbiome revealed by metagenomics and culture.</title>
        <authorList>
            <person name="Gilroy R."/>
            <person name="Ravi A."/>
            <person name="Getino M."/>
            <person name="Pursley I."/>
            <person name="Horton D.L."/>
            <person name="Alikhan N.F."/>
            <person name="Baker D."/>
            <person name="Gharbi K."/>
            <person name="Hall N."/>
            <person name="Watson M."/>
            <person name="Adriaenssens E.M."/>
            <person name="Foster-Nyarko E."/>
            <person name="Jarju S."/>
            <person name="Secka A."/>
            <person name="Antonio M."/>
            <person name="Oren A."/>
            <person name="Chaudhuri R.R."/>
            <person name="La Ragione R."/>
            <person name="Hildebrand F."/>
            <person name="Pallen M.J."/>
        </authorList>
    </citation>
    <scope>NUCLEOTIDE SEQUENCE</scope>
    <source>
        <strain evidence="2">ChiBcec1-1093</strain>
    </source>
</reference>
<evidence type="ECO:0000313" key="3">
    <source>
        <dbReference type="Proteomes" id="UP000824101"/>
    </source>
</evidence>
<dbReference type="InterPro" id="IPR048015">
    <property type="entry name" value="NTP-PPase_MazG-like_N"/>
</dbReference>
<dbReference type="Proteomes" id="UP000824101">
    <property type="component" value="Unassembled WGS sequence"/>
</dbReference>
<dbReference type="GO" id="GO:0046081">
    <property type="term" value="P:dUTP catabolic process"/>
    <property type="evidence" value="ECO:0007669"/>
    <property type="project" value="TreeGrafter"/>
</dbReference>
<dbReference type="GO" id="GO:0046061">
    <property type="term" value="P:dATP catabolic process"/>
    <property type="evidence" value="ECO:0007669"/>
    <property type="project" value="TreeGrafter"/>
</dbReference>
<dbReference type="GO" id="GO:0006203">
    <property type="term" value="P:dGTP catabolic process"/>
    <property type="evidence" value="ECO:0007669"/>
    <property type="project" value="TreeGrafter"/>
</dbReference>
<gene>
    <name evidence="2" type="ORF">IAA17_00925</name>
</gene>
<dbReference type="InterPro" id="IPR011551">
    <property type="entry name" value="NTP_PyrPHydrolase_MazG"/>
</dbReference>
<dbReference type="InterPro" id="IPR004518">
    <property type="entry name" value="MazG-like_dom"/>
</dbReference>
<dbReference type="GO" id="GO:0046076">
    <property type="term" value="P:dTTP catabolic process"/>
    <property type="evidence" value="ECO:0007669"/>
    <property type="project" value="TreeGrafter"/>
</dbReference>
<dbReference type="CDD" id="cd11528">
    <property type="entry name" value="NTP-PPase_MazG_Nterm"/>
    <property type="match status" value="1"/>
</dbReference>
<dbReference type="GO" id="GO:0006950">
    <property type="term" value="P:response to stress"/>
    <property type="evidence" value="ECO:0007669"/>
    <property type="project" value="UniProtKB-ARBA"/>
</dbReference>
<dbReference type="Gene3D" id="1.10.287.1080">
    <property type="entry name" value="MazG-like"/>
    <property type="match status" value="1"/>
</dbReference>
<dbReference type="GO" id="GO:0046047">
    <property type="term" value="P:TTP catabolic process"/>
    <property type="evidence" value="ECO:0007669"/>
    <property type="project" value="TreeGrafter"/>
</dbReference>
<feature type="domain" description="NTP pyrophosphohydrolase MazG-like" evidence="1">
    <location>
        <begin position="26"/>
        <end position="99"/>
    </location>
</feature>
<dbReference type="AlphaFoldDB" id="A0A9D2GET5"/>
<dbReference type="GO" id="GO:0046052">
    <property type="term" value="P:UTP catabolic process"/>
    <property type="evidence" value="ECO:0007669"/>
    <property type="project" value="TreeGrafter"/>
</dbReference>
<accession>A0A9D2GET5</accession>
<dbReference type="Pfam" id="PF03819">
    <property type="entry name" value="MazG"/>
    <property type="match status" value="1"/>
</dbReference>
<reference evidence="2" key="2">
    <citation type="submission" date="2021-04" db="EMBL/GenBank/DDBJ databases">
        <authorList>
            <person name="Gilroy R."/>
        </authorList>
    </citation>
    <scope>NUCLEOTIDE SEQUENCE</scope>
    <source>
        <strain evidence="2">ChiBcec1-1093</strain>
    </source>
</reference>
<dbReference type="PANTHER" id="PTHR30522:SF0">
    <property type="entry name" value="NUCLEOSIDE TRIPHOSPHATE PYROPHOSPHOHYDROLASE"/>
    <property type="match status" value="1"/>
</dbReference>
<dbReference type="SUPFAM" id="SSF101386">
    <property type="entry name" value="all-alpha NTP pyrophosphatases"/>
    <property type="match status" value="1"/>
</dbReference>
<sequence length="131" mass="15048">MYTFQDLIDITAKLRAEGGCSWDRAQTHESLKPYLREESEEVCAAIDNGDMENLCEELGDVLFQVMLHSQIAAEEGNFTIEDVIHGICDKMVFRHPHVFGGENNPEKGSRSLTWEELKNLDKLRKNRYKDS</sequence>
<name>A0A9D2GET5_9FIRM</name>
<dbReference type="GO" id="GO:0047429">
    <property type="term" value="F:nucleoside triphosphate diphosphatase activity"/>
    <property type="evidence" value="ECO:0007669"/>
    <property type="project" value="TreeGrafter"/>
</dbReference>
<organism evidence="2 3">
    <name type="scientific">Candidatus Lachnoclostridium stercorigallinarum</name>
    <dbReference type="NCBI Taxonomy" id="2838634"/>
    <lineage>
        <taxon>Bacteria</taxon>
        <taxon>Bacillati</taxon>
        <taxon>Bacillota</taxon>
        <taxon>Clostridia</taxon>
        <taxon>Lachnospirales</taxon>
        <taxon>Lachnospiraceae</taxon>
    </lineage>
</organism>
<comment type="caution">
    <text evidence="2">The sequence shown here is derived from an EMBL/GenBank/DDBJ whole genome shotgun (WGS) entry which is preliminary data.</text>
</comment>
<dbReference type="FunFam" id="1.10.287.1080:FF:000001">
    <property type="entry name" value="Nucleoside triphosphate pyrophosphohydrolase"/>
    <property type="match status" value="1"/>
</dbReference>